<protein>
    <recommendedName>
        <fullName evidence="1">Alpha-L-rhamnosidase C-terminal domain-containing protein</fullName>
    </recommendedName>
</protein>
<dbReference type="Pfam" id="PF17390">
    <property type="entry name" value="Bac_rhamnosid_C"/>
    <property type="match status" value="1"/>
</dbReference>
<dbReference type="InterPro" id="IPR035398">
    <property type="entry name" value="Bac_rhamnosid_C"/>
</dbReference>
<dbReference type="GO" id="GO:0005975">
    <property type="term" value="P:carbohydrate metabolic process"/>
    <property type="evidence" value="ECO:0007669"/>
    <property type="project" value="InterPro"/>
</dbReference>
<proteinExistence type="predicted"/>
<accession>A0A645IFD0</accession>
<sequence>MFGEVNAWYYKALGGIFPDEDQPGFKNTVLKPNFVKGLTHFEASHESPYGNIISSWRRKGKTIEYEVTVPANSTATLYLNGKSIRENNKPLEKNSLIEINKSDPGMHILRLKAGSYSFSIK</sequence>
<dbReference type="EMBL" id="VSSQ01113747">
    <property type="protein sequence ID" value="MPN49995.1"/>
    <property type="molecule type" value="Genomic_DNA"/>
</dbReference>
<name>A0A645IFD0_9ZZZZ</name>
<dbReference type="InterPro" id="IPR008928">
    <property type="entry name" value="6-hairpin_glycosidase_sf"/>
</dbReference>
<dbReference type="PANTHER" id="PTHR33307:SF6">
    <property type="entry name" value="ALPHA-RHAMNOSIDASE (EUROFUNG)-RELATED"/>
    <property type="match status" value="1"/>
</dbReference>
<dbReference type="AlphaFoldDB" id="A0A645IFD0"/>
<dbReference type="SUPFAM" id="SSF48208">
    <property type="entry name" value="Six-hairpin glycosidases"/>
    <property type="match status" value="1"/>
</dbReference>
<reference evidence="2" key="1">
    <citation type="submission" date="2019-08" db="EMBL/GenBank/DDBJ databases">
        <authorList>
            <person name="Kucharzyk K."/>
            <person name="Murdoch R.W."/>
            <person name="Higgins S."/>
            <person name="Loffler F."/>
        </authorList>
    </citation>
    <scope>NUCLEOTIDE SEQUENCE</scope>
</reference>
<evidence type="ECO:0000259" key="1">
    <source>
        <dbReference type="Pfam" id="PF17390"/>
    </source>
</evidence>
<evidence type="ECO:0000313" key="2">
    <source>
        <dbReference type="EMBL" id="MPN49995.1"/>
    </source>
</evidence>
<gene>
    <name evidence="2" type="ORF">SDC9_197620</name>
</gene>
<dbReference type="InterPro" id="IPR016007">
    <property type="entry name" value="Alpha_rhamnosid"/>
</dbReference>
<organism evidence="2">
    <name type="scientific">bioreactor metagenome</name>
    <dbReference type="NCBI Taxonomy" id="1076179"/>
    <lineage>
        <taxon>unclassified sequences</taxon>
        <taxon>metagenomes</taxon>
        <taxon>ecological metagenomes</taxon>
    </lineage>
</organism>
<feature type="domain" description="Alpha-L-rhamnosidase C-terminal" evidence="1">
    <location>
        <begin position="16"/>
        <end position="86"/>
    </location>
</feature>
<comment type="caution">
    <text evidence="2">The sequence shown here is derived from an EMBL/GenBank/DDBJ whole genome shotgun (WGS) entry which is preliminary data.</text>
</comment>
<dbReference type="Gene3D" id="2.60.420.10">
    <property type="entry name" value="Maltose phosphorylase, domain 3"/>
    <property type="match status" value="1"/>
</dbReference>
<dbReference type="PANTHER" id="PTHR33307">
    <property type="entry name" value="ALPHA-RHAMNOSIDASE (EUROFUNG)"/>
    <property type="match status" value="1"/>
</dbReference>